<evidence type="ECO:0000256" key="3">
    <source>
        <dbReference type="ARBA" id="ARBA00022692"/>
    </source>
</evidence>
<feature type="transmembrane region" description="Helical" evidence="6">
    <location>
        <begin position="327"/>
        <end position="353"/>
    </location>
</feature>
<gene>
    <name evidence="8" type="ORF">Tpal_267</name>
</gene>
<evidence type="ECO:0000256" key="6">
    <source>
        <dbReference type="SAM" id="Phobius"/>
    </source>
</evidence>
<feature type="domain" description="ABC3 transporter permease C-terminal" evidence="7">
    <location>
        <begin position="286"/>
        <end position="401"/>
    </location>
</feature>
<dbReference type="EMBL" id="FJNE01000001">
    <property type="protein sequence ID" value="CZQ81991.1"/>
    <property type="molecule type" value="Genomic_DNA"/>
</dbReference>
<name>A0A143YA99_9LACT</name>
<feature type="transmembrane region" description="Helical" evidence="6">
    <location>
        <begin position="745"/>
        <end position="763"/>
    </location>
</feature>
<dbReference type="Pfam" id="PF02687">
    <property type="entry name" value="FtsX"/>
    <property type="match status" value="2"/>
</dbReference>
<dbReference type="STRING" id="140314.SAMN04488076_10224"/>
<keyword evidence="9" id="KW-1185">Reference proteome</keyword>
<dbReference type="InterPro" id="IPR038766">
    <property type="entry name" value="Membrane_comp_ABC_pdt"/>
</dbReference>
<accession>A0A143YA99</accession>
<keyword evidence="3 6" id="KW-0812">Transmembrane</keyword>
<dbReference type="RefSeq" id="WP_087030282.1">
    <property type="nucleotide sequence ID" value="NZ_FJNE01000001.1"/>
</dbReference>
<feature type="transmembrane region" description="Helical" evidence="6">
    <location>
        <begin position="695"/>
        <end position="725"/>
    </location>
</feature>
<keyword evidence="5 6" id="KW-0472">Membrane</keyword>
<sequence length="782" mass="88756">MLLKNVIKTLRKKWMQLSAIGLIILLSSLTYTMMFYGLSGIEEPTKRFLDENNQEDFSVEMLNMVTVEESNYPLLGSVLSRGFYSLSDIKKLEPSTFYKLMDNRIKEFNELYPGFSLELREYKNTQYDYKGRSHKALILKDAHKINLSYMEEGAKPAADDEIAVNKIYAQKNGINIGDPLVIKSRQYKVTGFVLFPDYTLPMFDETFNLDTGLQTLILMTDSEYERFDDKESFRLAGVDLTGKAIDTAYDKDKLPFVTQIATTKFNMRSGAIFDELTQGKVTALGLSIFIATIAVIIVSIMIYNLLQAERGQIGILKALGYRRREIAMPYFLSVLFFALVMLVAGYFLGTIYAEPLKELYLDFYLLPSVKIGQSFTVFATAIFVPFLFFAVVSGIIISRILGESALELLKPHENKSINKLSKSLSRMLAKAKGMTKFKYLHAIRSIGSFFIFFLGIMFSTILISFSFMMGGMVDRMTIDYLNKVDYQYESYADFTKRLPEVRTGDEKFLSYPFATLGDTIISLQGLSSRNRLYKLYDESGNDITVYTQNGAVITKRLSIKLGISEGDTISVTVNKAHYDFTVKGITDEYIADKVYLNIERLSNMLSENKSSRLFSGIYSIDKPSSDYYSTILSKKGLIEQSKAMSNYTQFIVKVMIGGSAIIASSILFVLTSFTVEKNYYVISLLKVMGYKRREVNAMILNSYLVYAVISYLVSIPIALAILYSMMDLFASEYGVILPLKFEPNFIPKTLAILVVIYFASTYISRRKIARIPLQEVLKTYGE</sequence>
<feature type="transmembrane region" description="Helical" evidence="6">
    <location>
        <begin position="446"/>
        <end position="469"/>
    </location>
</feature>
<dbReference type="GO" id="GO:0005886">
    <property type="term" value="C:plasma membrane"/>
    <property type="evidence" value="ECO:0007669"/>
    <property type="project" value="UniProtKB-SubCell"/>
</dbReference>
<evidence type="ECO:0000256" key="4">
    <source>
        <dbReference type="ARBA" id="ARBA00022989"/>
    </source>
</evidence>
<comment type="subcellular location">
    <subcellularLocation>
        <location evidence="1">Cell membrane</location>
        <topology evidence="1">Multi-pass membrane protein</topology>
    </subcellularLocation>
</comment>
<feature type="transmembrane region" description="Helical" evidence="6">
    <location>
        <begin position="373"/>
        <end position="397"/>
    </location>
</feature>
<evidence type="ECO:0000313" key="9">
    <source>
        <dbReference type="Proteomes" id="UP000242754"/>
    </source>
</evidence>
<evidence type="ECO:0000256" key="5">
    <source>
        <dbReference type="ARBA" id="ARBA00023136"/>
    </source>
</evidence>
<feature type="domain" description="ABC3 transporter permease C-terminal" evidence="7">
    <location>
        <begin position="654"/>
        <end position="772"/>
    </location>
</feature>
<dbReference type="AlphaFoldDB" id="A0A143YA99"/>
<dbReference type="OrthoDB" id="2934570at2"/>
<protein>
    <submittedName>
        <fullName evidence="8">Abc transporter permease protein domain</fullName>
    </submittedName>
</protein>
<evidence type="ECO:0000313" key="8">
    <source>
        <dbReference type="EMBL" id="CZQ81991.1"/>
    </source>
</evidence>
<dbReference type="InterPro" id="IPR003838">
    <property type="entry name" value="ABC3_permease_C"/>
</dbReference>
<dbReference type="PANTHER" id="PTHR30287">
    <property type="entry name" value="MEMBRANE COMPONENT OF PREDICTED ABC SUPERFAMILY METABOLITE UPTAKE TRANSPORTER"/>
    <property type="match status" value="1"/>
</dbReference>
<dbReference type="Proteomes" id="UP000242754">
    <property type="component" value="Unassembled WGS sequence"/>
</dbReference>
<feature type="transmembrane region" description="Helical" evidence="6">
    <location>
        <begin position="650"/>
        <end position="675"/>
    </location>
</feature>
<dbReference type="PANTHER" id="PTHR30287:SF1">
    <property type="entry name" value="INNER MEMBRANE PROTEIN"/>
    <property type="match status" value="1"/>
</dbReference>
<reference evidence="8 9" key="1">
    <citation type="submission" date="2016-02" db="EMBL/GenBank/DDBJ databases">
        <authorList>
            <person name="Wen L."/>
            <person name="He K."/>
            <person name="Yang H."/>
        </authorList>
    </citation>
    <scope>NUCLEOTIDE SEQUENCE [LARGE SCALE GENOMIC DNA]</scope>
    <source>
        <strain evidence="8">Trichococcus palustris</strain>
    </source>
</reference>
<organism evidence="8 9">
    <name type="scientific">Trichococcus palustris</name>
    <dbReference type="NCBI Taxonomy" id="140314"/>
    <lineage>
        <taxon>Bacteria</taxon>
        <taxon>Bacillati</taxon>
        <taxon>Bacillota</taxon>
        <taxon>Bacilli</taxon>
        <taxon>Lactobacillales</taxon>
        <taxon>Carnobacteriaceae</taxon>
        <taxon>Trichococcus</taxon>
    </lineage>
</organism>
<keyword evidence="2" id="KW-1003">Cell membrane</keyword>
<proteinExistence type="predicted"/>
<keyword evidence="4 6" id="KW-1133">Transmembrane helix</keyword>
<evidence type="ECO:0000256" key="1">
    <source>
        <dbReference type="ARBA" id="ARBA00004651"/>
    </source>
</evidence>
<evidence type="ECO:0000259" key="7">
    <source>
        <dbReference type="Pfam" id="PF02687"/>
    </source>
</evidence>
<evidence type="ECO:0000256" key="2">
    <source>
        <dbReference type="ARBA" id="ARBA00022475"/>
    </source>
</evidence>
<feature type="transmembrane region" description="Helical" evidence="6">
    <location>
        <begin position="20"/>
        <end position="38"/>
    </location>
</feature>
<feature type="transmembrane region" description="Helical" evidence="6">
    <location>
        <begin position="283"/>
        <end position="306"/>
    </location>
</feature>